<dbReference type="OrthoDB" id="10006051at2"/>
<accession>A0A545T1X5</accession>
<evidence type="ECO:0000313" key="1">
    <source>
        <dbReference type="EMBL" id="TQV71199.1"/>
    </source>
</evidence>
<protein>
    <recommendedName>
        <fullName evidence="3">DUF5666 domain-containing protein</fullName>
    </recommendedName>
</protein>
<dbReference type="RefSeq" id="WP_142928741.1">
    <property type="nucleotide sequence ID" value="NZ_ML660100.1"/>
</dbReference>
<dbReference type="EMBL" id="VHSG01000022">
    <property type="protein sequence ID" value="TQV71199.1"/>
    <property type="molecule type" value="Genomic_DNA"/>
</dbReference>
<sequence>MVAKLREFAVLVFILATAVIPFARADEVAMVPFGIVDRVDYDKENALVIDDRYYRMALNMVVKDRRGATVTRFALKQGQKVRFRVMTNAGGTRQVDQIWILPDRTERPEED</sequence>
<organism evidence="1 2">
    <name type="scientific">Exilibacterium tricleocarpae</name>
    <dbReference type="NCBI Taxonomy" id="2591008"/>
    <lineage>
        <taxon>Bacteria</taxon>
        <taxon>Pseudomonadati</taxon>
        <taxon>Pseudomonadota</taxon>
        <taxon>Gammaproteobacteria</taxon>
        <taxon>Cellvibrionales</taxon>
        <taxon>Cellvibrionaceae</taxon>
        <taxon>Exilibacterium</taxon>
    </lineage>
</organism>
<evidence type="ECO:0000313" key="2">
    <source>
        <dbReference type="Proteomes" id="UP000319732"/>
    </source>
</evidence>
<comment type="caution">
    <text evidence="1">The sequence shown here is derived from an EMBL/GenBank/DDBJ whole genome shotgun (WGS) entry which is preliminary data.</text>
</comment>
<gene>
    <name evidence="1" type="ORF">FKG94_20150</name>
</gene>
<proteinExistence type="predicted"/>
<name>A0A545T1X5_9GAMM</name>
<dbReference type="Proteomes" id="UP000319732">
    <property type="component" value="Unassembled WGS sequence"/>
</dbReference>
<reference evidence="1 2" key="1">
    <citation type="submission" date="2019-06" db="EMBL/GenBank/DDBJ databases">
        <title>Whole genome sequence for Cellvibrionaceae sp. R142.</title>
        <authorList>
            <person name="Wang G."/>
        </authorList>
    </citation>
    <scope>NUCLEOTIDE SEQUENCE [LARGE SCALE GENOMIC DNA]</scope>
    <source>
        <strain evidence="1 2">R142</strain>
    </source>
</reference>
<evidence type="ECO:0008006" key="3">
    <source>
        <dbReference type="Google" id="ProtNLM"/>
    </source>
</evidence>
<keyword evidence="2" id="KW-1185">Reference proteome</keyword>
<dbReference type="AlphaFoldDB" id="A0A545T1X5"/>